<feature type="region of interest" description="Disordered" evidence="1">
    <location>
        <begin position="242"/>
        <end position="276"/>
    </location>
</feature>
<dbReference type="EMBL" id="CANTFL010000332">
    <property type="protein sequence ID" value="CAI5720879.1"/>
    <property type="molecule type" value="Genomic_DNA"/>
</dbReference>
<sequence length="298" mass="33138">MATTAYQLWLQKSEYKAPQPLSTRASSYASDAEVHTKLDPKTAIRTTASSPTSKKWRKLSIQRRNENAAEMKPVAYVAAGSGDVPVAGQQNPDKVATRTPQWEENEQLTNELTIPNRTKASTALRRVSTMKETKKEQWRQCVGAKSSCHFVTREEEDRNMIPIESGAMQLKQVDDGRNRNAGVLTCTSTTERLLCNVETISSGGAIGGIGSEDGHFRRSLHGKDILRTSEWTGVDSEESTTRRLSFCSDDKKEAKPSTTSTNGLPPKPRRAAKQKSVNTISLDECQYWMAVDRFSHLE</sequence>
<evidence type="ECO:0000313" key="2">
    <source>
        <dbReference type="EMBL" id="CAI5720879.1"/>
    </source>
</evidence>
<reference evidence="2" key="1">
    <citation type="submission" date="2022-12" db="EMBL/GenBank/DDBJ databases">
        <authorList>
            <person name="Webb A."/>
        </authorList>
    </citation>
    <scope>NUCLEOTIDE SEQUENCE</scope>
    <source>
        <strain evidence="2">Hp1</strain>
    </source>
</reference>
<dbReference type="Proteomes" id="UP001162031">
    <property type="component" value="Unassembled WGS sequence"/>
</dbReference>
<name>A0AAV0TEY1_HYABA</name>
<evidence type="ECO:0000256" key="1">
    <source>
        <dbReference type="SAM" id="MobiDB-lite"/>
    </source>
</evidence>
<evidence type="ECO:0000313" key="3">
    <source>
        <dbReference type="Proteomes" id="UP001162031"/>
    </source>
</evidence>
<comment type="caution">
    <text evidence="2">The sequence shown here is derived from an EMBL/GenBank/DDBJ whole genome shotgun (WGS) entry which is preliminary data.</text>
</comment>
<accession>A0AAV0TEY1</accession>
<dbReference type="AlphaFoldDB" id="A0AAV0TEY1"/>
<keyword evidence="3" id="KW-1185">Reference proteome</keyword>
<gene>
    <name evidence="2" type="ORF">HBR001_LOCUS2490</name>
</gene>
<evidence type="ECO:0008006" key="4">
    <source>
        <dbReference type="Google" id="ProtNLM"/>
    </source>
</evidence>
<proteinExistence type="predicted"/>
<protein>
    <recommendedName>
        <fullName evidence="4">RxLR effector candidate protein</fullName>
    </recommendedName>
</protein>
<organism evidence="2 3">
    <name type="scientific">Hyaloperonospora brassicae</name>
    <name type="common">Brassica downy mildew</name>
    <name type="synonym">Peronospora brassicae</name>
    <dbReference type="NCBI Taxonomy" id="162125"/>
    <lineage>
        <taxon>Eukaryota</taxon>
        <taxon>Sar</taxon>
        <taxon>Stramenopiles</taxon>
        <taxon>Oomycota</taxon>
        <taxon>Peronosporomycetes</taxon>
        <taxon>Peronosporales</taxon>
        <taxon>Peronosporaceae</taxon>
        <taxon>Hyaloperonospora</taxon>
    </lineage>
</organism>